<name>A0ABS3ASN3_9BACT</name>
<protein>
    <recommendedName>
        <fullName evidence="3">SEC-C motif domain protein</fullName>
    </recommendedName>
</protein>
<keyword evidence="2" id="KW-1185">Reference proteome</keyword>
<evidence type="ECO:0000313" key="2">
    <source>
        <dbReference type="Proteomes" id="UP000722121"/>
    </source>
</evidence>
<evidence type="ECO:0000313" key="1">
    <source>
        <dbReference type="EMBL" id="MBN4067209.1"/>
    </source>
</evidence>
<organism evidence="1 2">
    <name type="scientific">Simkania negevensis</name>
    <dbReference type="NCBI Taxonomy" id="83561"/>
    <lineage>
        <taxon>Bacteria</taxon>
        <taxon>Pseudomonadati</taxon>
        <taxon>Chlamydiota</taxon>
        <taxon>Chlamydiia</taxon>
        <taxon>Parachlamydiales</taxon>
        <taxon>Simkaniaceae</taxon>
        <taxon>Simkania</taxon>
    </lineage>
</organism>
<dbReference type="SUPFAM" id="SSF103642">
    <property type="entry name" value="Sec-C motif"/>
    <property type="match status" value="1"/>
</dbReference>
<dbReference type="Proteomes" id="UP000722121">
    <property type="component" value="Unassembled WGS sequence"/>
</dbReference>
<proteinExistence type="predicted"/>
<accession>A0ABS3ASN3</accession>
<sequence>MGDIYSPCPCQSGKKFKFCCKKQLSASSQDGEALEKIANWPVNSVYVHQDWKTQGITPVQVIRGFSNFWIFTNFLVDLWCLGVKDIILKIGISDAKLKDYISCPGLVLANYELGRSLILGATNFAGEIEIEPCRLFSLRDK</sequence>
<reference evidence="1 2" key="1">
    <citation type="submission" date="2021-02" db="EMBL/GenBank/DDBJ databases">
        <title>Activity-based single-cell genomes from oceanic crustal fluid captures similar information to metagenomic and metatranscriptomic surveys with orders of magnitude less sampling.</title>
        <authorList>
            <person name="D'Angelo T.S."/>
            <person name="Orcutt B.N."/>
        </authorList>
    </citation>
    <scope>NUCLEOTIDE SEQUENCE [LARGE SCALE GENOMIC DNA]</scope>
    <source>
        <strain evidence="1">AH-315-G07</strain>
    </source>
</reference>
<evidence type="ECO:0008006" key="3">
    <source>
        <dbReference type="Google" id="ProtNLM"/>
    </source>
</evidence>
<comment type="caution">
    <text evidence="1">The sequence shown here is derived from an EMBL/GenBank/DDBJ whole genome shotgun (WGS) entry which is preliminary data.</text>
</comment>
<gene>
    <name evidence="1" type="ORF">JYU14_03900</name>
</gene>
<dbReference type="EMBL" id="JAFITR010000084">
    <property type="protein sequence ID" value="MBN4067209.1"/>
    <property type="molecule type" value="Genomic_DNA"/>
</dbReference>